<dbReference type="InterPro" id="IPR001245">
    <property type="entry name" value="Ser-Thr/Tyr_kinase_cat_dom"/>
</dbReference>
<dbReference type="STRING" id="1202772.A0A1V9YMV4"/>
<feature type="compositionally biased region" description="Polar residues" evidence="3">
    <location>
        <begin position="506"/>
        <end position="518"/>
    </location>
</feature>
<dbReference type="Pfam" id="PF07714">
    <property type="entry name" value="PK_Tyr_Ser-Thr"/>
    <property type="match status" value="1"/>
</dbReference>
<proteinExistence type="predicted"/>
<evidence type="ECO:0000256" key="4">
    <source>
        <dbReference type="SAM" id="Phobius"/>
    </source>
</evidence>
<dbReference type="InterPro" id="IPR011009">
    <property type="entry name" value="Kinase-like_dom_sf"/>
</dbReference>
<feature type="region of interest" description="Disordered" evidence="3">
    <location>
        <begin position="498"/>
        <end position="518"/>
    </location>
</feature>
<gene>
    <name evidence="6" type="ORF">ACHHYP_09555</name>
</gene>
<dbReference type="SMART" id="SM00220">
    <property type="entry name" value="S_TKc"/>
    <property type="match status" value="1"/>
</dbReference>
<keyword evidence="1" id="KW-0547">Nucleotide-binding</keyword>
<dbReference type="GO" id="GO:0005524">
    <property type="term" value="F:ATP binding"/>
    <property type="evidence" value="ECO:0007669"/>
    <property type="project" value="UniProtKB-KW"/>
</dbReference>
<reference evidence="6 7" key="1">
    <citation type="journal article" date="2014" name="Genome Biol. Evol.">
        <title>The secreted proteins of Achlya hypogyna and Thraustotheca clavata identify the ancestral oomycete secretome and reveal gene acquisitions by horizontal gene transfer.</title>
        <authorList>
            <person name="Misner I."/>
            <person name="Blouin N."/>
            <person name="Leonard G."/>
            <person name="Richards T.A."/>
            <person name="Lane C.E."/>
        </authorList>
    </citation>
    <scope>NUCLEOTIDE SEQUENCE [LARGE SCALE GENOMIC DNA]</scope>
    <source>
        <strain evidence="6 7">ATCC 48635</strain>
    </source>
</reference>
<dbReference type="AlphaFoldDB" id="A0A1V9YMV4"/>
<dbReference type="SUPFAM" id="SSF56112">
    <property type="entry name" value="Protein kinase-like (PK-like)"/>
    <property type="match status" value="1"/>
</dbReference>
<dbReference type="InterPro" id="IPR000719">
    <property type="entry name" value="Prot_kinase_dom"/>
</dbReference>
<evidence type="ECO:0000256" key="1">
    <source>
        <dbReference type="ARBA" id="ARBA00022741"/>
    </source>
</evidence>
<dbReference type="Gene3D" id="1.10.510.10">
    <property type="entry name" value="Transferase(Phosphotransferase) domain 1"/>
    <property type="match status" value="1"/>
</dbReference>
<dbReference type="Gene3D" id="3.30.200.20">
    <property type="entry name" value="Phosphorylase Kinase, domain 1"/>
    <property type="match status" value="1"/>
</dbReference>
<evidence type="ECO:0000256" key="2">
    <source>
        <dbReference type="ARBA" id="ARBA00022840"/>
    </source>
</evidence>
<comment type="caution">
    <text evidence="6">The sequence shown here is derived from an EMBL/GenBank/DDBJ whole genome shotgun (WGS) entry which is preliminary data.</text>
</comment>
<keyword evidence="7" id="KW-1185">Reference proteome</keyword>
<sequence length="533" mass="61070">MAVEYVFSETHCARAACLVLDAWLVAFVVAVVVLGPVAWVGYVRFQKRQRLNKIQAKAMISISETMIRKDIDNAQIQSKKNLEKHGVAFLAARNGVSSFLGKHSRVKKLQKIVTNKLRTQHDTSDLFVKPTYEENAILAVAPNSIRVQQEQDKVHKLLTMRRASLSSNVSFKVADNVFASVYEVKLAEVRLVKRLAIGPLSEVYAGVWRNTRVGVKLLMPRETYQEGLEDAIKNFRREIWVMSRMNHPNVLHLIGASLTSSCYVLIMEYMANGSLYEYLRDPNNIIPMPLILNCTMDIVHGMGHVHEQGVLQRDLKTKNLLVSDHLVVKVADFGLSRYKDKVYGEYTFVGTPFWAAPEVIRHDNYTEKADVYSFGVVLWEMIERKDPYQGMNPLQVPLLVCQEGLRPLPLTNPAPELYKELMEACWDADMDKRPSFVEVLACMERIANLYQRAPEPEPDQVKEPNREDRFSDLEAHVIQRRRRASVVGRHDFECSHEAMDRKIPIKQSQSRRGPNFFRRSQQLDPTRLSTCNT</sequence>
<keyword evidence="4" id="KW-1133">Transmembrane helix</keyword>
<evidence type="ECO:0000256" key="3">
    <source>
        <dbReference type="SAM" id="MobiDB-lite"/>
    </source>
</evidence>
<evidence type="ECO:0000313" key="6">
    <source>
        <dbReference type="EMBL" id="OQR87086.1"/>
    </source>
</evidence>
<dbReference type="GO" id="GO:0004674">
    <property type="term" value="F:protein serine/threonine kinase activity"/>
    <property type="evidence" value="ECO:0007669"/>
    <property type="project" value="TreeGrafter"/>
</dbReference>
<dbReference type="Proteomes" id="UP000243579">
    <property type="component" value="Unassembled WGS sequence"/>
</dbReference>
<keyword evidence="4" id="KW-0812">Transmembrane</keyword>
<name>A0A1V9YMV4_ACHHY</name>
<keyword evidence="6" id="KW-0808">Transferase</keyword>
<dbReference type="EMBL" id="JNBR01001469">
    <property type="protein sequence ID" value="OQR87086.1"/>
    <property type="molecule type" value="Genomic_DNA"/>
</dbReference>
<dbReference type="PANTHER" id="PTHR44329:SF298">
    <property type="entry name" value="MIXED LINEAGE KINASE DOMAIN-LIKE PROTEIN"/>
    <property type="match status" value="1"/>
</dbReference>
<dbReference type="PROSITE" id="PS50011">
    <property type="entry name" value="PROTEIN_KINASE_DOM"/>
    <property type="match status" value="1"/>
</dbReference>
<evidence type="ECO:0000313" key="7">
    <source>
        <dbReference type="Proteomes" id="UP000243579"/>
    </source>
</evidence>
<keyword evidence="4" id="KW-0472">Membrane</keyword>
<dbReference type="PRINTS" id="PR00109">
    <property type="entry name" value="TYRKINASE"/>
</dbReference>
<evidence type="ECO:0000259" key="5">
    <source>
        <dbReference type="PROSITE" id="PS50011"/>
    </source>
</evidence>
<dbReference type="InterPro" id="IPR051681">
    <property type="entry name" value="Ser/Thr_Kinases-Pseudokinases"/>
</dbReference>
<dbReference type="CDD" id="cd13999">
    <property type="entry name" value="STKc_MAP3K-like"/>
    <property type="match status" value="1"/>
</dbReference>
<keyword evidence="2" id="KW-0067">ATP-binding</keyword>
<feature type="domain" description="Protein kinase" evidence="5">
    <location>
        <begin position="189"/>
        <end position="446"/>
    </location>
</feature>
<dbReference type="PANTHER" id="PTHR44329">
    <property type="entry name" value="SERINE/THREONINE-PROTEIN KINASE TNNI3K-RELATED"/>
    <property type="match status" value="1"/>
</dbReference>
<accession>A0A1V9YMV4</accession>
<dbReference type="OrthoDB" id="104655at2759"/>
<organism evidence="6 7">
    <name type="scientific">Achlya hypogyna</name>
    <name type="common">Oomycete</name>
    <name type="synonym">Protoachlya hypogyna</name>
    <dbReference type="NCBI Taxonomy" id="1202772"/>
    <lineage>
        <taxon>Eukaryota</taxon>
        <taxon>Sar</taxon>
        <taxon>Stramenopiles</taxon>
        <taxon>Oomycota</taxon>
        <taxon>Saprolegniomycetes</taxon>
        <taxon>Saprolegniales</taxon>
        <taxon>Achlyaceae</taxon>
        <taxon>Achlya</taxon>
    </lineage>
</organism>
<feature type="transmembrane region" description="Helical" evidence="4">
    <location>
        <begin position="23"/>
        <end position="43"/>
    </location>
</feature>
<feature type="transmembrane region" description="Helical" evidence="4">
    <location>
        <begin position="250"/>
        <end position="271"/>
    </location>
</feature>
<protein>
    <submittedName>
        <fullName evidence="6">Protein kinase</fullName>
    </submittedName>
</protein>
<keyword evidence="6" id="KW-0418">Kinase</keyword>